<feature type="signal peptide" evidence="1">
    <location>
        <begin position="1"/>
        <end position="31"/>
    </location>
</feature>
<keyword evidence="4" id="KW-1185">Reference proteome</keyword>
<dbReference type="PANTHER" id="PTHR34154:SF3">
    <property type="entry name" value="ALKALI-SENSITIVE LINKAGE PROTEIN 1"/>
    <property type="match status" value="1"/>
</dbReference>
<keyword evidence="1" id="KW-0732">Signal</keyword>
<dbReference type="GO" id="GO:0071966">
    <property type="term" value="P:fungal-type cell wall polysaccharide metabolic process"/>
    <property type="evidence" value="ECO:0007669"/>
    <property type="project" value="TreeGrafter"/>
</dbReference>
<dbReference type="Pfam" id="PF11790">
    <property type="entry name" value="Glyco_hydro_cc"/>
    <property type="match status" value="1"/>
</dbReference>
<dbReference type="Gene3D" id="3.20.20.80">
    <property type="entry name" value="Glycosidases"/>
    <property type="match status" value="1"/>
</dbReference>
<dbReference type="AlphaFoldDB" id="A0A563F2F2"/>
<feature type="chain" id="PRO_5021902712" evidence="1">
    <location>
        <begin position="32"/>
        <end position="281"/>
    </location>
</feature>
<comment type="caution">
    <text evidence="3">The sequence shown here is derived from an EMBL/GenBank/DDBJ whole genome shotgun (WGS) entry which is preliminary data.</text>
</comment>
<dbReference type="InterPro" id="IPR017853">
    <property type="entry name" value="GH"/>
</dbReference>
<evidence type="ECO:0000256" key="1">
    <source>
        <dbReference type="SAM" id="SignalP"/>
    </source>
</evidence>
<dbReference type="InterPro" id="IPR024655">
    <property type="entry name" value="Asl1_glyco_hydro_catalytic"/>
</dbReference>
<dbReference type="Proteomes" id="UP000316639">
    <property type="component" value="Unassembled WGS sequence"/>
</dbReference>
<dbReference type="EMBL" id="VOBR01000002">
    <property type="protein sequence ID" value="TWP53931.1"/>
    <property type="molecule type" value="Genomic_DNA"/>
</dbReference>
<protein>
    <submittedName>
        <fullName evidence="3">RNA polymerase</fullName>
    </submittedName>
</protein>
<accession>A0A563F2F2</accession>
<name>A0A563F2F2_9PSEU</name>
<feature type="domain" description="Asl1-like glycosyl hydrolase catalytic" evidence="2">
    <location>
        <begin position="55"/>
        <end position="248"/>
    </location>
</feature>
<proteinExistence type="predicted"/>
<dbReference type="InterPro" id="IPR053183">
    <property type="entry name" value="ASL1"/>
</dbReference>
<sequence>MSGKETQGPSRRAVLSAALAASLLPWGTAEAAPVRKKGVATWHMPGIRAALEDVRAGWFHNWDSTRGDIDPPPGVEFVPTIWGQDHVTPERLRQAAAQGTHLLGFNEPDLPTQARMTVERALDLWPRLASTGNRMGAPAVASGADREGGWLDRFLAGARTRNLRVDFIPLHWYGADFGPAAVGHLRGYLNAVHAKHRKPLWVTEFSLIDFSGPTPRYPTQRQLATFAGAAAEMMHGLPFVERYAWFALPADRGGTGLYRGATPNEVGRAYRAAPGNRGGDI</sequence>
<dbReference type="SUPFAM" id="SSF51445">
    <property type="entry name" value="(Trans)glycosidases"/>
    <property type="match status" value="1"/>
</dbReference>
<dbReference type="OrthoDB" id="8611574at2"/>
<reference evidence="3 4" key="1">
    <citation type="submission" date="2019-07" db="EMBL/GenBank/DDBJ databases">
        <title>Lentzea xizangensis sp. nov., isolated from Qinghai-Tibetan Plateau Soils.</title>
        <authorList>
            <person name="Huang J."/>
        </authorList>
    </citation>
    <scope>NUCLEOTIDE SEQUENCE [LARGE SCALE GENOMIC DNA]</scope>
    <source>
        <strain evidence="3 4">FXJ1.1311</strain>
    </source>
</reference>
<dbReference type="RefSeq" id="WP_146349527.1">
    <property type="nucleotide sequence ID" value="NZ_VOBR01000002.1"/>
</dbReference>
<evidence type="ECO:0000259" key="2">
    <source>
        <dbReference type="Pfam" id="PF11790"/>
    </source>
</evidence>
<dbReference type="PANTHER" id="PTHR34154">
    <property type="entry name" value="ALKALI-SENSITIVE LINKAGE PROTEIN 1"/>
    <property type="match status" value="1"/>
</dbReference>
<evidence type="ECO:0000313" key="4">
    <source>
        <dbReference type="Proteomes" id="UP000316639"/>
    </source>
</evidence>
<gene>
    <name evidence="3" type="ORF">FKR81_04030</name>
</gene>
<organism evidence="3 4">
    <name type="scientific">Lentzea tibetensis</name>
    <dbReference type="NCBI Taxonomy" id="2591470"/>
    <lineage>
        <taxon>Bacteria</taxon>
        <taxon>Bacillati</taxon>
        <taxon>Actinomycetota</taxon>
        <taxon>Actinomycetes</taxon>
        <taxon>Pseudonocardiales</taxon>
        <taxon>Pseudonocardiaceae</taxon>
        <taxon>Lentzea</taxon>
    </lineage>
</organism>
<evidence type="ECO:0000313" key="3">
    <source>
        <dbReference type="EMBL" id="TWP53931.1"/>
    </source>
</evidence>